<dbReference type="AlphaFoldDB" id="A0A7G5ECM6"/>
<dbReference type="PROSITE" id="PS51257">
    <property type="entry name" value="PROKAR_LIPOPROTEIN"/>
    <property type="match status" value="1"/>
</dbReference>
<organism evidence="4 5">
    <name type="scientific">Comamonas piscis</name>
    <dbReference type="NCBI Taxonomy" id="1562974"/>
    <lineage>
        <taxon>Bacteria</taxon>
        <taxon>Pseudomonadati</taxon>
        <taxon>Pseudomonadota</taxon>
        <taxon>Betaproteobacteria</taxon>
        <taxon>Burkholderiales</taxon>
        <taxon>Comamonadaceae</taxon>
        <taxon>Comamonas</taxon>
    </lineage>
</organism>
<proteinExistence type="predicted"/>
<evidence type="ECO:0000313" key="5">
    <source>
        <dbReference type="Proteomes" id="UP000515240"/>
    </source>
</evidence>
<keyword evidence="5" id="KW-1185">Reference proteome</keyword>
<dbReference type="InterPro" id="IPR005534">
    <property type="entry name" value="Curli_assmbl/transp-comp_CsgG"/>
</dbReference>
<dbReference type="Proteomes" id="UP000515240">
    <property type="component" value="Chromosome"/>
</dbReference>
<dbReference type="InterPro" id="IPR002477">
    <property type="entry name" value="Peptidoglycan-bd-like"/>
</dbReference>
<evidence type="ECO:0000256" key="2">
    <source>
        <dbReference type="SAM" id="SignalP"/>
    </source>
</evidence>
<name>A0A7G5ECM6_9BURK</name>
<protein>
    <submittedName>
        <fullName evidence="4">Peptidoglycan-binding protein</fullName>
    </submittedName>
</protein>
<dbReference type="RefSeq" id="WP_182326184.1">
    <property type="nucleotide sequence ID" value="NZ_CP058554.1"/>
</dbReference>
<dbReference type="GO" id="GO:0030288">
    <property type="term" value="C:outer membrane-bounded periplasmic space"/>
    <property type="evidence" value="ECO:0007669"/>
    <property type="project" value="InterPro"/>
</dbReference>
<evidence type="ECO:0000256" key="1">
    <source>
        <dbReference type="SAM" id="MobiDB-lite"/>
    </source>
</evidence>
<keyword evidence="2" id="KW-0732">Signal</keyword>
<dbReference type="SUPFAM" id="SSF47090">
    <property type="entry name" value="PGBD-like"/>
    <property type="match status" value="1"/>
</dbReference>
<dbReference type="EMBL" id="CP058554">
    <property type="protein sequence ID" value="QMV71751.1"/>
    <property type="molecule type" value="Genomic_DNA"/>
</dbReference>
<feature type="region of interest" description="Disordered" evidence="1">
    <location>
        <begin position="326"/>
        <end position="347"/>
    </location>
</feature>
<evidence type="ECO:0000313" key="4">
    <source>
        <dbReference type="EMBL" id="QMV71751.1"/>
    </source>
</evidence>
<accession>A0A7G5ECM6</accession>
<dbReference type="InterPro" id="IPR036365">
    <property type="entry name" value="PGBD-like_sf"/>
</dbReference>
<gene>
    <name evidence="4" type="ORF">HS961_02250</name>
</gene>
<sequence>MKKAALAALAVLALAGCESTGMKLGGGTNNMVTGGAAGGSSQGENSQLEKCDSPVGTVSLVENQQAGWYTILRNEYRLPPTANLLRVLIQQSNCFVVVERSAAGMNAMTRERAMMDNGEMRKGSNFGKGQVVASDYGLTPEVTFSEDNAGGFGAALGGILGGRGGGALAGVAASSKTREASAMLTLVDNRSGVQVSSSTGNASKTDWGGFGTLFGGAAGAGMGGYSNTSQGKVVSAAFVDAYNQMVQALRNYSAQSVKGQGLGGGGRLGVDGAAAPSQTSAPGAKSANVRMGMKQAQQRLNELGYDVGTPDGASGPRTQNALRSFQQDQGLSVTGRLDQATMRQLSE</sequence>
<dbReference type="Pfam" id="PF03783">
    <property type="entry name" value="CsgG"/>
    <property type="match status" value="1"/>
</dbReference>
<feature type="domain" description="Peptidoglycan binding-like" evidence="3">
    <location>
        <begin position="293"/>
        <end position="345"/>
    </location>
</feature>
<feature type="signal peptide" evidence="2">
    <location>
        <begin position="1"/>
        <end position="15"/>
    </location>
</feature>
<feature type="chain" id="PRO_5028923958" evidence="2">
    <location>
        <begin position="16"/>
        <end position="347"/>
    </location>
</feature>
<reference evidence="4 5" key="1">
    <citation type="journal article" date="2020" name="G3 (Bethesda)">
        <title>CeMbio - The Caenorhabditis elegans Microbiome Resource.</title>
        <authorList>
            <person name="Dirksen P."/>
            <person name="Assie A."/>
            <person name="Zimmermann J."/>
            <person name="Zhang F."/>
            <person name="Tietje A.M."/>
            <person name="Marsh S.A."/>
            <person name="Felix M.A."/>
            <person name="Shapira M."/>
            <person name="Kaleta C."/>
            <person name="Schulenburg H."/>
            <person name="Samuel B."/>
        </authorList>
    </citation>
    <scope>NUCLEOTIDE SEQUENCE [LARGE SCALE GENOMIC DNA]</scope>
    <source>
        <strain evidence="4 5">BIGb0172</strain>
    </source>
</reference>
<dbReference type="Pfam" id="PF01471">
    <property type="entry name" value="PG_binding_1"/>
    <property type="match status" value="1"/>
</dbReference>
<dbReference type="InterPro" id="IPR036366">
    <property type="entry name" value="PGBDSf"/>
</dbReference>
<dbReference type="Gene3D" id="1.10.101.10">
    <property type="entry name" value="PGBD-like superfamily/PGBD"/>
    <property type="match status" value="1"/>
</dbReference>
<dbReference type="KEGG" id="cpis:HS961_02250"/>
<evidence type="ECO:0000259" key="3">
    <source>
        <dbReference type="Pfam" id="PF01471"/>
    </source>
</evidence>